<feature type="transmembrane region" description="Helical" evidence="6">
    <location>
        <begin position="228"/>
        <end position="249"/>
    </location>
</feature>
<feature type="transmembrane region" description="Helical" evidence="6">
    <location>
        <begin position="472"/>
        <end position="491"/>
    </location>
</feature>
<evidence type="ECO:0000256" key="2">
    <source>
        <dbReference type="ARBA" id="ARBA00022475"/>
    </source>
</evidence>
<dbReference type="AlphaFoldDB" id="A0A7C3YP36"/>
<evidence type="ECO:0000256" key="3">
    <source>
        <dbReference type="ARBA" id="ARBA00022692"/>
    </source>
</evidence>
<evidence type="ECO:0000259" key="7">
    <source>
        <dbReference type="Pfam" id="PF00482"/>
    </source>
</evidence>
<dbReference type="EMBL" id="DTPI01000007">
    <property type="protein sequence ID" value="HGE65744.1"/>
    <property type="molecule type" value="Genomic_DNA"/>
</dbReference>
<protein>
    <submittedName>
        <fullName evidence="8">Archaellar assembly protein FlaJ</fullName>
    </submittedName>
</protein>
<dbReference type="InterPro" id="IPR018076">
    <property type="entry name" value="T2SS_GspF_dom"/>
</dbReference>
<keyword evidence="5 6" id="KW-0472">Membrane</keyword>
<evidence type="ECO:0000313" key="8">
    <source>
        <dbReference type="EMBL" id="HGE65744.1"/>
    </source>
</evidence>
<feature type="transmembrane region" description="Helical" evidence="6">
    <location>
        <begin position="503"/>
        <end position="525"/>
    </location>
</feature>
<comment type="caution">
    <text evidence="8">The sequence shown here is derived from an EMBL/GenBank/DDBJ whole genome shotgun (WGS) entry which is preliminary data.</text>
</comment>
<evidence type="ECO:0000256" key="4">
    <source>
        <dbReference type="ARBA" id="ARBA00022989"/>
    </source>
</evidence>
<name>A0A7C3YP36_9EURY</name>
<evidence type="ECO:0000256" key="6">
    <source>
        <dbReference type="SAM" id="Phobius"/>
    </source>
</evidence>
<dbReference type="PANTHER" id="PTHR35402:SF2">
    <property type="entry name" value="FLAGELLA ACCESSORY PROTEIN J"/>
    <property type="match status" value="1"/>
</dbReference>
<reference evidence="8" key="1">
    <citation type="journal article" date="2020" name="mSystems">
        <title>Genome- and Community-Level Interaction Insights into Carbon Utilization and Element Cycling Functions of Hydrothermarchaeota in Hydrothermal Sediment.</title>
        <authorList>
            <person name="Zhou Z."/>
            <person name="Liu Y."/>
            <person name="Xu W."/>
            <person name="Pan J."/>
            <person name="Luo Z.H."/>
            <person name="Li M."/>
        </authorList>
    </citation>
    <scope>NUCLEOTIDE SEQUENCE [LARGE SCALE GENOMIC DNA]</scope>
    <source>
        <strain evidence="8">SpSt-97</strain>
    </source>
</reference>
<evidence type="ECO:0000256" key="5">
    <source>
        <dbReference type="ARBA" id="ARBA00023136"/>
    </source>
</evidence>
<keyword evidence="2" id="KW-1003">Cell membrane</keyword>
<organism evidence="8">
    <name type="scientific">Geoglobus ahangari</name>
    <dbReference type="NCBI Taxonomy" id="113653"/>
    <lineage>
        <taxon>Archaea</taxon>
        <taxon>Methanobacteriati</taxon>
        <taxon>Methanobacteriota</taxon>
        <taxon>Archaeoglobi</taxon>
        <taxon>Archaeoglobales</taxon>
        <taxon>Archaeoglobaceae</taxon>
        <taxon>Geoglobus</taxon>
    </lineage>
</organism>
<accession>A0A7C3YP36</accession>
<feature type="transmembrane region" description="Helical" evidence="6">
    <location>
        <begin position="153"/>
        <end position="175"/>
    </location>
</feature>
<feature type="transmembrane region" description="Helical" evidence="6">
    <location>
        <begin position="405"/>
        <end position="427"/>
    </location>
</feature>
<dbReference type="Pfam" id="PF00482">
    <property type="entry name" value="T2SSF"/>
    <property type="match status" value="2"/>
</dbReference>
<comment type="subcellular location">
    <subcellularLocation>
        <location evidence="1">Cell membrane</location>
        <topology evidence="1">Multi-pass membrane protein</topology>
    </subcellularLocation>
</comment>
<feature type="domain" description="Type II secretion system protein GspF" evidence="7">
    <location>
        <begin position="297"/>
        <end position="423"/>
    </location>
</feature>
<keyword evidence="4 6" id="KW-1133">Transmembrane helix</keyword>
<feature type="transmembrane region" description="Helical" evidence="6">
    <location>
        <begin position="181"/>
        <end position="202"/>
    </location>
</feature>
<gene>
    <name evidence="8" type="primary">flaJ</name>
    <name evidence="8" type="ORF">ENX77_01230</name>
</gene>
<dbReference type="InterPro" id="IPR056569">
    <property type="entry name" value="ArlJ-like"/>
</dbReference>
<feature type="domain" description="Type II secretion system protein GspF" evidence="7">
    <location>
        <begin position="43"/>
        <end position="168"/>
    </location>
</feature>
<dbReference type="NCBIfam" id="NF004703">
    <property type="entry name" value="PRK06041.1-1"/>
    <property type="match status" value="1"/>
</dbReference>
<dbReference type="GO" id="GO:0005886">
    <property type="term" value="C:plasma membrane"/>
    <property type="evidence" value="ECO:0007669"/>
    <property type="project" value="UniProtKB-SubCell"/>
</dbReference>
<dbReference type="PANTHER" id="PTHR35402">
    <property type="entry name" value="INTEGRAL MEMBRANE PROTEIN-RELATED"/>
    <property type="match status" value="1"/>
</dbReference>
<sequence length="538" mass="60361">MEFKNLRFLEALKFRKIWIFKLFENLKRLSEEKLMDNDLLFSLTYMASLSTANISRDKIFGMIAESEYTTSKYFRQIRDLTQKWHYDYATSCELIAEKVKHTRLKSLLNRFANAIAAGEPDREFLEREWVTFKTVRKDEYLRNLESLRKWTDAYVSILVSTSLISIVILLSVIIYSRGDPLSTILISILSCLAFSLFGYFMLYKATPKDAKVHDLPIKSKEQRTISRLQIFLLPLAAMTLLILSIIPAIVNPEAKIFGMDAKGLGLIIAGVILLPLGIIARRDDVKVSKRDEVFTSFIRSLGAIISGAGVTVAEALSRIDSKNLGEIKDLVIQLHKRLSLGLDPKASWEKFIGESGSYLINKLARIFIDATEMGGDANVVGGIVGSSNLEMVLLRLKRNLISTGFINLVIPLHIAMVGLILFVTKVLNKFTTLINMMFATQMSGIGGASDIFSRTPISGMNLEFFGNVPIELIDRHAFFVTLILIFANSLSMRVVKGSANYMLYFYLSILMVISGILMIVVPPAVDMMFSIPSFMEGG</sequence>
<evidence type="ECO:0000256" key="1">
    <source>
        <dbReference type="ARBA" id="ARBA00004651"/>
    </source>
</evidence>
<feature type="transmembrane region" description="Helical" evidence="6">
    <location>
        <begin position="261"/>
        <end position="280"/>
    </location>
</feature>
<proteinExistence type="predicted"/>
<keyword evidence="3 6" id="KW-0812">Transmembrane</keyword>